<dbReference type="AlphaFoldDB" id="A0A6I6GHZ9"/>
<dbReference type="CDD" id="cd12820">
    <property type="entry name" value="LbR_YadA-like"/>
    <property type="match status" value="1"/>
</dbReference>
<evidence type="ECO:0000313" key="3">
    <source>
        <dbReference type="EMBL" id="QGW28035.1"/>
    </source>
</evidence>
<dbReference type="InterPro" id="IPR008640">
    <property type="entry name" value="Adhesin_Head_dom"/>
</dbReference>
<dbReference type="Proteomes" id="UP000426027">
    <property type="component" value="Chromosome"/>
</dbReference>
<dbReference type="PROSITE" id="PS51688">
    <property type="entry name" value="ICA"/>
    <property type="match status" value="1"/>
</dbReference>
<dbReference type="Pfam" id="PF13884">
    <property type="entry name" value="Peptidase_S74"/>
    <property type="match status" value="1"/>
</dbReference>
<dbReference type="Pfam" id="PF05658">
    <property type="entry name" value="YadA_head"/>
    <property type="match status" value="5"/>
</dbReference>
<organism evidence="3 4">
    <name type="scientific">Phnomibacter ginsenosidimutans</name>
    <dbReference type="NCBI Taxonomy" id="2676868"/>
    <lineage>
        <taxon>Bacteria</taxon>
        <taxon>Pseudomonadati</taxon>
        <taxon>Bacteroidota</taxon>
        <taxon>Chitinophagia</taxon>
        <taxon>Chitinophagales</taxon>
        <taxon>Chitinophagaceae</taxon>
        <taxon>Phnomibacter</taxon>
    </lineage>
</organism>
<protein>
    <recommendedName>
        <fullName evidence="2">Peptidase S74 domain-containing protein</fullName>
    </recommendedName>
</protein>
<name>A0A6I6GHZ9_9BACT</name>
<dbReference type="Gene3D" id="2.150.10.10">
    <property type="entry name" value="Serralysin-like metalloprotease, C-terminal"/>
    <property type="match status" value="2"/>
</dbReference>
<proteinExistence type="predicted"/>
<dbReference type="GO" id="GO:0016540">
    <property type="term" value="P:protein autoprocessing"/>
    <property type="evidence" value="ECO:0007669"/>
    <property type="project" value="TreeGrafter"/>
</dbReference>
<feature type="coiled-coil region" evidence="1">
    <location>
        <begin position="475"/>
        <end position="502"/>
    </location>
</feature>
<dbReference type="InterPro" id="IPR051577">
    <property type="entry name" value="MRF-like"/>
</dbReference>
<dbReference type="KEGG" id="fls:GLV81_07935"/>
<sequence>MRTPKVVLPCLCEKVSWGILNHPTLFNPMKQKFLASGLVSLLVFVQQPQALLAQGKVGINTKTPQAMLHVKDSSVLFSGDTTLNAGKPPLSGAGTRMMWYSDKGAFRAGRVDGPQWNQENTGFLSIALGRNTIASGDRSTAIGVGNTASGIQSIAMGFSSNASGPNAIVMGVAAAATGMGSIAFGNNTVARGENAFVVGVRSFALGDASIAMGNQTVASGSESIAMGRFSDALGVASLAMGNGTSATGNFSTSMGFSTNAKAYASLAIGQLNDSIANSNATSQVSSDPAFIIGNGTSNSARRNAFIVAKNGETGINVANAMPQAMLHIKARVISDNRHIRLEDDNTTSSANIFYTSDLVFKNNLAGGDFIFRNDANATIFSLFSSGNVTMAGTLTQNSDARLKKDIQPLQSSLQKLLQLGGYHYHWNEAFRDQHLQTGLLAQQVEQQMPELVATSKDGVKSVNYSGMIPYTIEAIKELKKENDILKKELTELKQLIQQMTENR</sequence>
<keyword evidence="1" id="KW-0175">Coiled coil</keyword>
<dbReference type="EMBL" id="CP046566">
    <property type="protein sequence ID" value="QGW28035.1"/>
    <property type="molecule type" value="Genomic_DNA"/>
</dbReference>
<evidence type="ECO:0000256" key="1">
    <source>
        <dbReference type="SAM" id="Coils"/>
    </source>
</evidence>
<dbReference type="PANTHER" id="PTHR13029">
    <property type="match status" value="1"/>
</dbReference>
<evidence type="ECO:0000259" key="2">
    <source>
        <dbReference type="PROSITE" id="PS51688"/>
    </source>
</evidence>
<dbReference type="GO" id="GO:0043565">
    <property type="term" value="F:sequence-specific DNA binding"/>
    <property type="evidence" value="ECO:0007669"/>
    <property type="project" value="TreeGrafter"/>
</dbReference>
<reference evidence="3 4" key="1">
    <citation type="submission" date="2019-11" db="EMBL/GenBank/DDBJ databases">
        <authorList>
            <person name="Im W.T."/>
        </authorList>
    </citation>
    <scope>NUCLEOTIDE SEQUENCE [LARGE SCALE GENOMIC DNA]</scope>
    <source>
        <strain evidence="3 4">SB-02</strain>
    </source>
</reference>
<gene>
    <name evidence="3" type="ORF">GLV81_07935</name>
</gene>
<dbReference type="InterPro" id="IPR030392">
    <property type="entry name" value="S74_ICA"/>
</dbReference>
<dbReference type="SUPFAM" id="SSF101967">
    <property type="entry name" value="Adhesin YadA, collagen-binding domain"/>
    <property type="match status" value="2"/>
</dbReference>
<dbReference type="GO" id="GO:0003700">
    <property type="term" value="F:DNA-binding transcription factor activity"/>
    <property type="evidence" value="ECO:0007669"/>
    <property type="project" value="TreeGrafter"/>
</dbReference>
<dbReference type="GO" id="GO:0019867">
    <property type="term" value="C:outer membrane"/>
    <property type="evidence" value="ECO:0007669"/>
    <property type="project" value="InterPro"/>
</dbReference>
<evidence type="ECO:0000313" key="4">
    <source>
        <dbReference type="Proteomes" id="UP000426027"/>
    </source>
</evidence>
<accession>A0A6I6GHZ9</accession>
<feature type="domain" description="Peptidase S74" evidence="2">
    <location>
        <begin position="398"/>
        <end position="489"/>
    </location>
</feature>
<dbReference type="PANTHER" id="PTHR13029:SF18">
    <property type="entry name" value="MYELIN REGULATORY FACTOR HOMOLOG 1"/>
    <property type="match status" value="1"/>
</dbReference>
<keyword evidence="4" id="KW-1185">Reference proteome</keyword>
<dbReference type="GO" id="GO:0045893">
    <property type="term" value="P:positive regulation of DNA-templated transcription"/>
    <property type="evidence" value="ECO:0007669"/>
    <property type="project" value="TreeGrafter"/>
</dbReference>
<dbReference type="InterPro" id="IPR011049">
    <property type="entry name" value="Serralysin-like_metalloprot_C"/>
</dbReference>